<evidence type="ECO:0000313" key="2">
    <source>
        <dbReference type="EMBL" id="GAE37208.1"/>
    </source>
</evidence>
<protein>
    <submittedName>
        <fullName evidence="2">Uncharacterized protein</fullName>
    </submittedName>
</protein>
<dbReference type="Proteomes" id="UP000018896">
    <property type="component" value="Unassembled WGS sequence"/>
</dbReference>
<feature type="transmembrane region" description="Helical" evidence="1">
    <location>
        <begin position="39"/>
        <end position="59"/>
    </location>
</feature>
<accession>W4QZW1</accession>
<proteinExistence type="predicted"/>
<keyword evidence="1" id="KW-1133">Transmembrane helix</keyword>
<evidence type="ECO:0000313" key="3">
    <source>
        <dbReference type="Proteomes" id="UP000018896"/>
    </source>
</evidence>
<evidence type="ECO:0000256" key="1">
    <source>
        <dbReference type="SAM" id="Phobius"/>
    </source>
</evidence>
<name>W4QZW1_HALA3</name>
<gene>
    <name evidence="2" type="ORF">JCM9157_4476</name>
</gene>
<keyword evidence="1" id="KW-0472">Membrane</keyword>
<keyword evidence="1" id="KW-0812">Transmembrane</keyword>
<dbReference type="AlphaFoldDB" id="W4QZW1"/>
<sequence length="92" mass="9840">MNNRKAGSILGVTSIVSMILSIVIFYMQRGPNADIQLGILVFSILSIIGIFLAVISWLMSKRLVFLVIGLLGNGAVLAYAFLLLLAVGISES</sequence>
<dbReference type="EMBL" id="BAUV01000059">
    <property type="protein sequence ID" value="GAE37208.1"/>
    <property type="molecule type" value="Genomic_DNA"/>
</dbReference>
<comment type="caution">
    <text evidence="2">The sequence shown here is derived from an EMBL/GenBank/DDBJ whole genome shotgun (WGS) entry which is preliminary data.</text>
</comment>
<organism evidence="2 3">
    <name type="scientific">Halalkalibacter akibai (strain ATCC 43226 / DSM 21942 / CIP 109018 / JCM 9157 / 1139)</name>
    <name type="common">Bacillus akibai</name>
    <dbReference type="NCBI Taxonomy" id="1236973"/>
    <lineage>
        <taxon>Bacteria</taxon>
        <taxon>Bacillati</taxon>
        <taxon>Bacillota</taxon>
        <taxon>Bacilli</taxon>
        <taxon>Bacillales</taxon>
        <taxon>Bacillaceae</taxon>
        <taxon>Halalkalibacter</taxon>
    </lineage>
</organism>
<dbReference type="STRING" id="1236973.JCM9157_4476"/>
<keyword evidence="3" id="KW-1185">Reference proteome</keyword>
<dbReference type="RefSeq" id="WP_235715061.1">
    <property type="nucleotide sequence ID" value="NZ_BAUV01000059.1"/>
</dbReference>
<feature type="transmembrane region" description="Helical" evidence="1">
    <location>
        <begin position="65"/>
        <end position="89"/>
    </location>
</feature>
<feature type="transmembrane region" description="Helical" evidence="1">
    <location>
        <begin position="6"/>
        <end position="27"/>
    </location>
</feature>
<dbReference type="eggNOG" id="ENOG50339DG">
    <property type="taxonomic scope" value="Bacteria"/>
</dbReference>
<reference evidence="2 3" key="1">
    <citation type="journal article" date="2014" name="Genome Announc.">
        <title>Draft Genome Sequences of Three Alkaliphilic Bacillus Strains, Bacillus wakoensis JCM 9140T, Bacillus akibai JCM 9157T, and Bacillus hemicellulosilyticus JCM 9152T.</title>
        <authorList>
            <person name="Yuki M."/>
            <person name="Oshima K."/>
            <person name="Suda W."/>
            <person name="Oshida Y."/>
            <person name="Kitamura K."/>
            <person name="Iida T."/>
            <person name="Hattori M."/>
            <person name="Ohkuma M."/>
        </authorList>
    </citation>
    <scope>NUCLEOTIDE SEQUENCE [LARGE SCALE GENOMIC DNA]</scope>
    <source>
        <strain evidence="2 3">JCM 9157</strain>
    </source>
</reference>